<organism evidence="1">
    <name type="scientific">Flavobacterium columnare</name>
    <dbReference type="NCBI Taxonomy" id="996"/>
    <lineage>
        <taxon>Bacteria</taxon>
        <taxon>Pseudomonadati</taxon>
        <taxon>Bacteroidota</taxon>
        <taxon>Flavobacteriia</taxon>
        <taxon>Flavobacteriales</taxon>
        <taxon>Flavobacteriaceae</taxon>
        <taxon>Flavobacterium</taxon>
    </lineage>
</organism>
<dbReference type="EMBL" id="MF535397">
    <property type="protein sequence ID" value="ATB19393.1"/>
    <property type="molecule type" value="Genomic_DNA"/>
</dbReference>
<dbReference type="Gene3D" id="1.25.40.10">
    <property type="entry name" value="Tetratricopeptide repeat domain"/>
    <property type="match status" value="3"/>
</dbReference>
<dbReference type="PROSITE" id="PS51257">
    <property type="entry name" value="PROKAR_LIPOPROTEIN"/>
    <property type="match status" value="1"/>
</dbReference>
<dbReference type="RefSeq" id="WP_107317419.1">
    <property type="nucleotide sequence ID" value="NZ_PPVA01000021.1"/>
</dbReference>
<protein>
    <submittedName>
        <fullName evidence="1">Gliding motility protein SprE</fullName>
    </submittedName>
</protein>
<dbReference type="SUPFAM" id="SSF48452">
    <property type="entry name" value="TPR-like"/>
    <property type="match status" value="2"/>
</dbReference>
<proteinExistence type="predicted"/>
<dbReference type="Pfam" id="PF13181">
    <property type="entry name" value="TPR_8"/>
    <property type="match status" value="2"/>
</dbReference>
<dbReference type="InterPro" id="IPR019734">
    <property type="entry name" value="TPR_rpt"/>
</dbReference>
<name>A0A290DAU8_9FLAO</name>
<dbReference type="InterPro" id="IPR011990">
    <property type="entry name" value="TPR-like_helical_dom_sf"/>
</dbReference>
<sequence>MKNYLIYIASFGLCAFIIACSTKKDTLISRNWHALNSKYNTVYNGEVALQSGIDGLKNAYVDDFWEILPVERMQIEEESFLPGQKGKNANFSRAEDKAIKAIQKHSMNIEGRERNSQMDEAHLLLGKARYYDKRFVPALEAFNYILYKYSNSDKIYEAKVWREKTNVRLENDALAVKNLTLLLKRHDLPPHIKADGNALLTQAYINLEEKQKAVNSIKKSIEYTSNKEEKARYRFILGQLYEQLKYKDSASIAFQEVINMKRQSPRIYVIQAHAKQAGLIDVTKDTLIFTKKYAKLLKDRENRSYLDVLNHQVALFYDQLKLQEKAKNYYKKSLKSTSSDSYLMASNYRNLAKIYFDQTKYEIAGKYYDSTLTKFTKKNREYFIIEKKRKNLDEVIKYEKIAKHNDSIINLITMSDQERIFYFQKFIKELKKKDSLQVALDQKKQVIEQNREQNNQQNDNVFFDPNIVPTPGGKRGITPLGLDESKNSFYFYNPSTVAYGKVEFTKKWGKRALVDNWKWSAEIQNQKNEEVNPVNLEVSKNQSETVTINEKYTPEFYLVKLPTSKTVIDSLTKERNNAYYNLGVIYKEKFFENKVAEERFEQLLANKPEERFILPAKYNLFRLYEISDPEKAQKLKADIIANYPNTRYAQLVNGQISENKDPEAPLQVYQNCHVMFENQEYKVALDKIDKSMTLFSGDPLLPKFELLKALLNGKILGLNAYREGVQKVINTYPDTDEATKAEEILRIDIPKMEQMVLSADTTSVKWKVLYKVGAKEDKNTKILIDKLEKYIKEKQYYKFFVSYDIYNQTDNFVVIHGISSREYARFLVELLAKTKGYEVKENAIVISSQNYSVIQMKKNLNEYLQLKL</sequence>
<evidence type="ECO:0000313" key="1">
    <source>
        <dbReference type="EMBL" id="ATB19393.1"/>
    </source>
</evidence>
<reference evidence="1" key="1">
    <citation type="submission" date="2017-07" db="EMBL/GenBank/DDBJ databases">
        <title>The type IX secretion system is required for virulence of the fish pathogen Flavobacterium columnare.</title>
        <authorList>
            <person name="Li N."/>
            <person name="Zhu Y."/>
            <person name="LaFrentz B.R."/>
            <person name="Evenhuis J.P."/>
            <person name="Hunnicutt D.H."/>
            <person name="Conrad R.A."/>
            <person name="Barbier P."/>
            <person name="Gullstrand C.W."/>
            <person name="Roets J.E."/>
            <person name="Powers J.L."/>
            <person name="Kulkarni S.S."/>
            <person name="Erbes D.H."/>
            <person name="Garcia J.C."/>
            <person name="Nie P."/>
            <person name="McBride M.J."/>
        </authorList>
    </citation>
    <scope>NUCLEOTIDE SEQUENCE</scope>
    <source>
        <strain evidence="1">IA-S-4</strain>
    </source>
</reference>
<dbReference type="OrthoDB" id="1522549at2"/>
<dbReference type="AlphaFoldDB" id="A0A290DAU8"/>
<accession>A0A290DAU8</accession>
<dbReference type="SMART" id="SM00028">
    <property type="entry name" value="TPR"/>
    <property type="match status" value="5"/>
</dbReference>